<evidence type="ECO:0000256" key="5">
    <source>
        <dbReference type="ARBA" id="ARBA00023136"/>
    </source>
</evidence>
<feature type="transmembrane region" description="Helical" evidence="7">
    <location>
        <begin position="282"/>
        <end position="307"/>
    </location>
</feature>
<evidence type="ECO:0000313" key="10">
    <source>
        <dbReference type="EMBL" id="SUZ89689.1"/>
    </source>
</evidence>
<feature type="transmembrane region" description="Helical" evidence="7">
    <location>
        <begin position="335"/>
        <end position="358"/>
    </location>
</feature>
<feature type="domain" description="ABC3 transporter permease C-terminal" evidence="8">
    <location>
        <begin position="286"/>
        <end position="398"/>
    </location>
</feature>
<keyword evidence="4 7" id="KW-1133">Transmembrane helix</keyword>
<keyword evidence="3 7" id="KW-0812">Transmembrane</keyword>
<comment type="similarity">
    <text evidence="6">Belongs to the ABC-4 integral membrane protein family.</text>
</comment>
<gene>
    <name evidence="10" type="ORF">METZ01_LOCUS42543</name>
</gene>
<evidence type="ECO:0000256" key="3">
    <source>
        <dbReference type="ARBA" id="ARBA00022692"/>
    </source>
</evidence>
<evidence type="ECO:0000259" key="9">
    <source>
        <dbReference type="Pfam" id="PF12704"/>
    </source>
</evidence>
<evidence type="ECO:0000256" key="7">
    <source>
        <dbReference type="SAM" id="Phobius"/>
    </source>
</evidence>
<keyword evidence="5 7" id="KW-0472">Membrane</keyword>
<dbReference type="PANTHER" id="PTHR30572">
    <property type="entry name" value="MEMBRANE COMPONENT OF TRANSPORTER-RELATED"/>
    <property type="match status" value="1"/>
</dbReference>
<evidence type="ECO:0008006" key="11">
    <source>
        <dbReference type="Google" id="ProtNLM"/>
    </source>
</evidence>
<organism evidence="10">
    <name type="scientific">marine metagenome</name>
    <dbReference type="NCBI Taxonomy" id="408172"/>
    <lineage>
        <taxon>unclassified sequences</taxon>
        <taxon>metagenomes</taxon>
        <taxon>ecological metagenomes</taxon>
    </lineage>
</organism>
<dbReference type="InterPro" id="IPR003838">
    <property type="entry name" value="ABC3_permease_C"/>
</dbReference>
<dbReference type="GO" id="GO:0005886">
    <property type="term" value="C:plasma membrane"/>
    <property type="evidence" value="ECO:0007669"/>
    <property type="project" value="UniProtKB-SubCell"/>
</dbReference>
<dbReference type="Pfam" id="PF12704">
    <property type="entry name" value="MacB_PCD"/>
    <property type="match status" value="1"/>
</dbReference>
<sequence>MSHPTNKQFTDLRSRMGLLDILSVGSSGLRTRRVRAALSVLGITIGVAALVGILGLSQSGSADLMKDLDALGTNLLTVQAGDGFRSQQASLSSDAAAMINRITPVYEVSATTKIAGGVFLNDLIQDGRTKGITIVAADLNLLRTQRGSLKSGKFLDEMTSEYPFVVLGSVAAERLGIRNTSGNHKIWLKEKWFMVIGILEPLPLAADLDRSAIIGYPAAEKFLEIDEPPEIIYVRAYPEHIRDVRSIMAATVSPENPEEVQVGRASDVLEARIAASDAFLNLFIGLGAVALLVGTIGIANVMVIAVIERRNEIGLRRALGATKFHIASQFLTESLLLSTLGGITGVIMGMLVTAGYAVFREWSIVIPVYAISGGILCSILIGGIAGFYPAMRAANVSPTEALRTR</sequence>
<protein>
    <recommendedName>
        <fullName evidence="11">ABC transporter permease</fullName>
    </recommendedName>
</protein>
<dbReference type="PANTHER" id="PTHR30572:SF4">
    <property type="entry name" value="ABC TRANSPORTER PERMEASE YTRF"/>
    <property type="match status" value="1"/>
</dbReference>
<dbReference type="AlphaFoldDB" id="A0A381RFM4"/>
<comment type="subcellular location">
    <subcellularLocation>
        <location evidence="1">Cell membrane</location>
        <topology evidence="1">Multi-pass membrane protein</topology>
    </subcellularLocation>
</comment>
<keyword evidence="2" id="KW-1003">Cell membrane</keyword>
<evidence type="ECO:0000256" key="4">
    <source>
        <dbReference type="ARBA" id="ARBA00022989"/>
    </source>
</evidence>
<reference evidence="10" key="1">
    <citation type="submission" date="2018-05" db="EMBL/GenBank/DDBJ databases">
        <authorList>
            <person name="Lanie J.A."/>
            <person name="Ng W.-L."/>
            <person name="Kazmierczak K.M."/>
            <person name="Andrzejewski T.M."/>
            <person name="Davidsen T.M."/>
            <person name="Wayne K.J."/>
            <person name="Tettelin H."/>
            <person name="Glass J.I."/>
            <person name="Rusch D."/>
            <person name="Podicherti R."/>
            <person name="Tsui H.-C.T."/>
            <person name="Winkler M.E."/>
        </authorList>
    </citation>
    <scope>NUCLEOTIDE SEQUENCE</scope>
</reference>
<dbReference type="EMBL" id="UINC01001832">
    <property type="protein sequence ID" value="SUZ89689.1"/>
    <property type="molecule type" value="Genomic_DNA"/>
</dbReference>
<feature type="domain" description="MacB-like periplasmic core" evidence="9">
    <location>
        <begin position="37"/>
        <end position="258"/>
    </location>
</feature>
<feature type="transmembrane region" description="Helical" evidence="7">
    <location>
        <begin position="364"/>
        <end position="388"/>
    </location>
</feature>
<evidence type="ECO:0000256" key="6">
    <source>
        <dbReference type="ARBA" id="ARBA00038076"/>
    </source>
</evidence>
<name>A0A381RFM4_9ZZZZ</name>
<dbReference type="Pfam" id="PF02687">
    <property type="entry name" value="FtsX"/>
    <property type="match status" value="1"/>
</dbReference>
<evidence type="ECO:0000256" key="2">
    <source>
        <dbReference type="ARBA" id="ARBA00022475"/>
    </source>
</evidence>
<feature type="transmembrane region" description="Helical" evidence="7">
    <location>
        <begin position="36"/>
        <end position="56"/>
    </location>
</feature>
<dbReference type="InterPro" id="IPR025857">
    <property type="entry name" value="MacB_PCD"/>
</dbReference>
<dbReference type="GO" id="GO:0022857">
    <property type="term" value="F:transmembrane transporter activity"/>
    <property type="evidence" value="ECO:0007669"/>
    <property type="project" value="TreeGrafter"/>
</dbReference>
<dbReference type="InterPro" id="IPR050250">
    <property type="entry name" value="Macrolide_Exporter_MacB"/>
</dbReference>
<accession>A0A381RFM4</accession>
<evidence type="ECO:0000256" key="1">
    <source>
        <dbReference type="ARBA" id="ARBA00004651"/>
    </source>
</evidence>
<proteinExistence type="inferred from homology"/>
<evidence type="ECO:0000259" key="8">
    <source>
        <dbReference type="Pfam" id="PF02687"/>
    </source>
</evidence>